<proteinExistence type="predicted"/>
<organism evidence="1 2">
    <name type="scientific">Leucobacter chromiiresistens</name>
    <dbReference type="NCBI Taxonomy" id="1079994"/>
    <lineage>
        <taxon>Bacteria</taxon>
        <taxon>Bacillati</taxon>
        <taxon>Actinomycetota</taxon>
        <taxon>Actinomycetes</taxon>
        <taxon>Micrococcales</taxon>
        <taxon>Microbacteriaceae</taxon>
        <taxon>Leucobacter</taxon>
    </lineage>
</organism>
<dbReference type="EMBL" id="LDRK01000013">
    <property type="protein sequence ID" value="KTR86852.1"/>
    <property type="molecule type" value="Genomic_DNA"/>
</dbReference>
<dbReference type="RefSeq" id="WP_058593050.1">
    <property type="nucleotide sequence ID" value="NZ_LDRK01000013.1"/>
</dbReference>
<name>A0A147ERG4_9MICO</name>
<gene>
    <name evidence="1" type="ORF">NS354_02545</name>
</gene>
<comment type="caution">
    <text evidence="1">The sequence shown here is derived from an EMBL/GenBank/DDBJ whole genome shotgun (WGS) entry which is preliminary data.</text>
</comment>
<dbReference type="Proteomes" id="UP000070810">
    <property type="component" value="Unassembled WGS sequence"/>
</dbReference>
<accession>A0A147ERG4</accession>
<dbReference type="AlphaFoldDB" id="A0A147ERG4"/>
<evidence type="ECO:0000313" key="1">
    <source>
        <dbReference type="EMBL" id="KTR86852.1"/>
    </source>
</evidence>
<evidence type="ECO:0000313" key="2">
    <source>
        <dbReference type="Proteomes" id="UP000070810"/>
    </source>
</evidence>
<keyword evidence="2" id="KW-1185">Reference proteome</keyword>
<protein>
    <submittedName>
        <fullName evidence="1">Uncharacterized protein</fullName>
    </submittedName>
</protein>
<reference evidence="1 2" key="1">
    <citation type="journal article" date="2016" name="Front. Microbiol.">
        <title>Genomic Resource of Rice Seed Associated Bacteria.</title>
        <authorList>
            <person name="Midha S."/>
            <person name="Bansal K."/>
            <person name="Sharma S."/>
            <person name="Kumar N."/>
            <person name="Patil P.P."/>
            <person name="Chaudhry V."/>
            <person name="Patil P.B."/>
        </authorList>
    </citation>
    <scope>NUCLEOTIDE SEQUENCE [LARGE SCALE GENOMIC DNA]</scope>
    <source>
        <strain evidence="1 2">NS354</strain>
    </source>
</reference>
<dbReference type="OrthoDB" id="5121327at2"/>
<sequence>MGKLFWLITGVAVGFVGAHFVNQTAEGRRFFARVNRGMDELGRAFASGYREGDADDEDADAEALSAAIRERG</sequence>
<dbReference type="PATRIC" id="fig|1079994.3.peg.439"/>